<protein>
    <recommendedName>
        <fullName evidence="5">Integral membrane protein</fullName>
    </recommendedName>
</protein>
<name>A0ABM7ZUF0_STRNI</name>
<evidence type="ECO:0000256" key="2">
    <source>
        <dbReference type="SAM" id="Phobius"/>
    </source>
</evidence>
<feature type="transmembrane region" description="Helical" evidence="2">
    <location>
        <begin position="72"/>
        <end position="89"/>
    </location>
</feature>
<feature type="transmembrane region" description="Helical" evidence="2">
    <location>
        <begin position="205"/>
        <end position="224"/>
    </location>
</feature>
<keyword evidence="2" id="KW-0472">Membrane</keyword>
<gene>
    <name evidence="3" type="ORF">HEK616_34820</name>
</gene>
<evidence type="ECO:0000313" key="3">
    <source>
        <dbReference type="EMBL" id="BDM69995.1"/>
    </source>
</evidence>
<feature type="transmembrane region" description="Helical" evidence="2">
    <location>
        <begin position="165"/>
        <end position="184"/>
    </location>
</feature>
<proteinExistence type="predicted"/>
<evidence type="ECO:0008006" key="5">
    <source>
        <dbReference type="Google" id="ProtNLM"/>
    </source>
</evidence>
<evidence type="ECO:0000256" key="1">
    <source>
        <dbReference type="SAM" id="MobiDB-lite"/>
    </source>
</evidence>
<feature type="region of interest" description="Disordered" evidence="1">
    <location>
        <begin position="307"/>
        <end position="340"/>
    </location>
</feature>
<feature type="transmembrane region" description="Helical" evidence="2">
    <location>
        <begin position="275"/>
        <end position="300"/>
    </location>
</feature>
<keyword evidence="2" id="KW-1133">Transmembrane helix</keyword>
<feature type="transmembrane region" description="Helical" evidence="2">
    <location>
        <begin position="120"/>
        <end position="137"/>
    </location>
</feature>
<keyword evidence="2" id="KW-0812">Transmembrane</keyword>
<sequence length="340" mass="34593">MAALGQRTRRGQGLWLALVGSASVALVLTSAAQSQANIGVADLLPAILWISVTPGVLALAQSLLLRRGHLDPAMIGVAALSAGLIGMNGDEGNGQLLLGVLLALVAAVAFALLSSYLTLTAGWGYAVVSAAAVLLGADKLTPLMGADEFTGVSAPLIQAMTGTELWLPKTALIAAAAFVLVGVVRPVQEVRLREGNASGWVRPTLLVFVPAFLLSVLAGLLHTATLQAADPQGVSAEMADCLLVLTAGGCSLRAGEADVIDVAVGTLFLGAFDTFLHVMLLPVTQELLLTTAAAVLFALIDLARLRPVPDDDPPPDPPSDPASQPAPPAQAGNDPTPPAS</sequence>
<feature type="compositionally biased region" description="Pro residues" evidence="1">
    <location>
        <begin position="315"/>
        <end position="328"/>
    </location>
</feature>
<keyword evidence="4" id="KW-1185">Reference proteome</keyword>
<accession>A0ABM7ZUF0</accession>
<feature type="transmembrane region" description="Helical" evidence="2">
    <location>
        <begin position="95"/>
        <end position="113"/>
    </location>
</feature>
<organism evidence="3 4">
    <name type="scientific">Streptomyces nigrescens</name>
    <dbReference type="NCBI Taxonomy" id="1920"/>
    <lineage>
        <taxon>Bacteria</taxon>
        <taxon>Bacillati</taxon>
        <taxon>Actinomycetota</taxon>
        <taxon>Actinomycetes</taxon>
        <taxon>Kitasatosporales</taxon>
        <taxon>Streptomycetaceae</taxon>
        <taxon>Streptomyces</taxon>
    </lineage>
</organism>
<dbReference type="EMBL" id="AP026073">
    <property type="protein sequence ID" value="BDM69995.1"/>
    <property type="molecule type" value="Genomic_DNA"/>
</dbReference>
<dbReference type="Proteomes" id="UP001059597">
    <property type="component" value="Chromosome"/>
</dbReference>
<evidence type="ECO:0000313" key="4">
    <source>
        <dbReference type="Proteomes" id="UP001059597"/>
    </source>
</evidence>
<feature type="transmembrane region" description="Helical" evidence="2">
    <location>
        <begin position="46"/>
        <end position="65"/>
    </location>
</feature>
<reference evidence="3" key="1">
    <citation type="submission" date="2022-06" db="EMBL/GenBank/DDBJ databases">
        <title>Complete genome sequence of Streptomyces nigrescens HEK616.</title>
        <authorList>
            <person name="Asamizu S."/>
            <person name="Onaka H."/>
        </authorList>
    </citation>
    <scope>NUCLEOTIDE SEQUENCE</scope>
    <source>
        <strain evidence="3">HEK616</strain>
    </source>
</reference>